<dbReference type="Proteomes" id="UP001239445">
    <property type="component" value="Unassembled WGS sequence"/>
</dbReference>
<proteinExistence type="predicted"/>
<feature type="non-terminal residue" evidence="1">
    <location>
        <position position="124"/>
    </location>
</feature>
<reference evidence="1" key="1">
    <citation type="submission" date="2023-06" db="EMBL/GenBank/DDBJ databases">
        <title>Genome-scale phylogeny and comparative genomics of the fungal order Sordariales.</title>
        <authorList>
            <consortium name="Lawrence Berkeley National Laboratory"/>
            <person name="Hensen N."/>
            <person name="Bonometti L."/>
            <person name="Westerberg I."/>
            <person name="Brannstrom I.O."/>
            <person name="Guillou S."/>
            <person name="Cros-Aarteil S."/>
            <person name="Calhoun S."/>
            <person name="Haridas S."/>
            <person name="Kuo A."/>
            <person name="Mondo S."/>
            <person name="Pangilinan J."/>
            <person name="Riley R."/>
            <person name="Labutti K."/>
            <person name="Andreopoulos B."/>
            <person name="Lipzen A."/>
            <person name="Chen C."/>
            <person name="Yanf M."/>
            <person name="Daum C."/>
            <person name="Ng V."/>
            <person name="Clum A."/>
            <person name="Steindorff A."/>
            <person name="Ohm R."/>
            <person name="Martin F."/>
            <person name="Silar P."/>
            <person name="Natvig D."/>
            <person name="Lalanne C."/>
            <person name="Gautier V."/>
            <person name="Ament-Velasquez S.L."/>
            <person name="Kruys A."/>
            <person name="Hutchinson M.I."/>
            <person name="Powell A.J."/>
            <person name="Barry K."/>
            <person name="Miller A.N."/>
            <person name="Grigoriev I.V."/>
            <person name="Debuchy R."/>
            <person name="Gladieux P."/>
            <person name="Thoren M.H."/>
            <person name="Johannesson H."/>
        </authorList>
    </citation>
    <scope>NUCLEOTIDE SEQUENCE</scope>
    <source>
        <strain evidence="1">PSN4</strain>
    </source>
</reference>
<sequence>RFGLFLKENSITPYNDATLDYPDYLVRNEETKVKMEGGPDGRKLMALQEERRNHIELVQVLSKDWERARRPGTGQLLSVLDERQVDALATSLYGLKHFGKNLQDVKNTVVSAHRATYRERPYRV</sequence>
<accession>A0AAJ0B2B6</accession>
<feature type="non-terminal residue" evidence="1">
    <location>
        <position position="1"/>
    </location>
</feature>
<name>A0AAJ0B2B6_9PEZI</name>
<dbReference type="AlphaFoldDB" id="A0AAJ0B2B6"/>
<protein>
    <submittedName>
        <fullName evidence="1">Uncharacterized protein</fullName>
    </submittedName>
</protein>
<gene>
    <name evidence="1" type="ORF">QBC47DRAFT_265521</name>
</gene>
<dbReference type="EMBL" id="MU839856">
    <property type="protein sequence ID" value="KAK1749539.1"/>
    <property type="molecule type" value="Genomic_DNA"/>
</dbReference>
<comment type="caution">
    <text evidence="1">The sequence shown here is derived from an EMBL/GenBank/DDBJ whole genome shotgun (WGS) entry which is preliminary data.</text>
</comment>
<evidence type="ECO:0000313" key="1">
    <source>
        <dbReference type="EMBL" id="KAK1749539.1"/>
    </source>
</evidence>
<organism evidence="1 2">
    <name type="scientific">Echria macrotheca</name>
    <dbReference type="NCBI Taxonomy" id="438768"/>
    <lineage>
        <taxon>Eukaryota</taxon>
        <taxon>Fungi</taxon>
        <taxon>Dikarya</taxon>
        <taxon>Ascomycota</taxon>
        <taxon>Pezizomycotina</taxon>
        <taxon>Sordariomycetes</taxon>
        <taxon>Sordariomycetidae</taxon>
        <taxon>Sordariales</taxon>
        <taxon>Schizotheciaceae</taxon>
        <taxon>Echria</taxon>
    </lineage>
</organism>
<keyword evidence="2" id="KW-1185">Reference proteome</keyword>
<evidence type="ECO:0000313" key="2">
    <source>
        <dbReference type="Proteomes" id="UP001239445"/>
    </source>
</evidence>